<feature type="compositionally biased region" description="Basic and acidic residues" evidence="1">
    <location>
        <begin position="89"/>
        <end position="99"/>
    </location>
</feature>
<evidence type="ECO:0000313" key="4">
    <source>
        <dbReference type="EMBL" id="XBS20113.1"/>
    </source>
</evidence>
<feature type="domain" description="DUF2914" evidence="3">
    <location>
        <begin position="177"/>
        <end position="237"/>
    </location>
</feature>
<dbReference type="InterPro" id="IPR022606">
    <property type="entry name" value="DUF2914"/>
</dbReference>
<accession>A0AAU7NT16</accession>
<dbReference type="Proteomes" id="UP001225378">
    <property type="component" value="Chromosome"/>
</dbReference>
<sequence length="238" mass="26929">MTKNKVVVKINYDKTEDDKAVMQPKMITEWHVGRIVGAIVFLLVILVGGGYLLLAPEQAEQNQFEQDKPIKPVSTAKSAAKKSPLIEAPPEKKERSAPVKDIRHVDEEKDEIADVDNKTVKAIVKSSIYDSRVSRALLTDTLINKEPGGKISQSIVADKNKAVAVIYFTEINNMKGESLFHQWFRNDKLIFKRKIKILGNRWRASTSKLITFSQKGKWLVKLVDSKGHIFSEIKFEVI</sequence>
<keyword evidence="5" id="KW-1185">Reference proteome</keyword>
<evidence type="ECO:0000256" key="2">
    <source>
        <dbReference type="SAM" id="Phobius"/>
    </source>
</evidence>
<dbReference type="EMBL" id="CP157743">
    <property type="protein sequence ID" value="XBS20113.1"/>
    <property type="molecule type" value="Genomic_DNA"/>
</dbReference>
<keyword evidence="2" id="KW-0812">Transmembrane</keyword>
<evidence type="ECO:0000313" key="5">
    <source>
        <dbReference type="Proteomes" id="UP001225378"/>
    </source>
</evidence>
<name>A0AAU7NT16_9GAMM</name>
<dbReference type="Pfam" id="PF11141">
    <property type="entry name" value="DUF2914"/>
    <property type="match status" value="1"/>
</dbReference>
<gene>
    <name evidence="4" type="ORF">Q9L42_017420</name>
</gene>
<evidence type="ECO:0000256" key="1">
    <source>
        <dbReference type="SAM" id="MobiDB-lite"/>
    </source>
</evidence>
<dbReference type="RefSeq" id="WP_305907162.1">
    <property type="nucleotide sequence ID" value="NZ_CP157743.1"/>
</dbReference>
<protein>
    <submittedName>
        <fullName evidence="4">DUF2914 domain-containing protein</fullName>
    </submittedName>
</protein>
<organism evidence="4 5">
    <name type="scientific">Methylomarinum roseum</name>
    <dbReference type="NCBI Taxonomy" id="3067653"/>
    <lineage>
        <taxon>Bacteria</taxon>
        <taxon>Pseudomonadati</taxon>
        <taxon>Pseudomonadota</taxon>
        <taxon>Gammaproteobacteria</taxon>
        <taxon>Methylococcales</taxon>
        <taxon>Methylococcaceae</taxon>
        <taxon>Methylomarinum</taxon>
    </lineage>
</organism>
<feature type="region of interest" description="Disordered" evidence="1">
    <location>
        <begin position="63"/>
        <end position="99"/>
    </location>
</feature>
<dbReference type="AlphaFoldDB" id="A0AAU7NT16"/>
<keyword evidence="2" id="KW-1133">Transmembrane helix</keyword>
<proteinExistence type="predicted"/>
<feature type="transmembrane region" description="Helical" evidence="2">
    <location>
        <begin position="32"/>
        <end position="54"/>
    </location>
</feature>
<reference evidence="4 5" key="1">
    <citation type="journal article" date="2024" name="Microbiology">
        <title>Methylomarinum rosea sp. nov., a novel halophilic methanotrophic bacterium from the hypersaline Lake Elton.</title>
        <authorList>
            <person name="Suleimanov R.Z."/>
            <person name="Oshkin I.Y."/>
            <person name="Danilova O.V."/>
            <person name="Suzina N.E."/>
            <person name="Dedysh S.N."/>
        </authorList>
    </citation>
    <scope>NUCLEOTIDE SEQUENCE [LARGE SCALE GENOMIC DNA]</scope>
    <source>
        <strain evidence="4 5">Ch1-1</strain>
    </source>
</reference>
<keyword evidence="2" id="KW-0472">Membrane</keyword>
<dbReference type="KEGG" id="mech:Q9L42_017420"/>
<evidence type="ECO:0000259" key="3">
    <source>
        <dbReference type="Pfam" id="PF11141"/>
    </source>
</evidence>